<dbReference type="Pfam" id="PF02899">
    <property type="entry name" value="Phage_int_SAM_1"/>
    <property type="match status" value="1"/>
</dbReference>
<evidence type="ECO:0000313" key="8">
    <source>
        <dbReference type="Proteomes" id="UP000188181"/>
    </source>
</evidence>
<evidence type="ECO:0000313" key="7">
    <source>
        <dbReference type="EMBL" id="AQQ70911.1"/>
    </source>
</evidence>
<dbReference type="SUPFAM" id="SSF56349">
    <property type="entry name" value="DNA breaking-rejoining enzymes"/>
    <property type="match status" value="1"/>
</dbReference>
<protein>
    <submittedName>
        <fullName evidence="7">Tyrosine recombinase XerD</fullName>
    </submittedName>
</protein>
<keyword evidence="8" id="KW-1185">Reference proteome</keyword>
<dbReference type="InterPro" id="IPR013762">
    <property type="entry name" value="Integrase-like_cat_sf"/>
</dbReference>
<keyword evidence="1" id="KW-0229">DNA integration</keyword>
<organism evidence="7 8">
    <name type="scientific">Limihaloglobus sulfuriphilus</name>
    <dbReference type="NCBI Taxonomy" id="1851148"/>
    <lineage>
        <taxon>Bacteria</taxon>
        <taxon>Pseudomonadati</taxon>
        <taxon>Planctomycetota</taxon>
        <taxon>Phycisphaerae</taxon>
        <taxon>Sedimentisphaerales</taxon>
        <taxon>Sedimentisphaeraceae</taxon>
        <taxon>Limihaloglobus</taxon>
    </lineage>
</organism>
<dbReference type="PROSITE" id="PS51898">
    <property type="entry name" value="TYR_RECOMBINASE"/>
    <property type="match status" value="1"/>
</dbReference>
<dbReference type="Gene3D" id="1.10.443.10">
    <property type="entry name" value="Intergrase catalytic core"/>
    <property type="match status" value="1"/>
</dbReference>
<gene>
    <name evidence="7" type="primary">xerD_2</name>
    <name evidence="7" type="ORF">SMSP2_01274</name>
</gene>
<evidence type="ECO:0000259" key="6">
    <source>
        <dbReference type="PROSITE" id="PS51900"/>
    </source>
</evidence>
<reference evidence="8" key="1">
    <citation type="submission" date="2017-02" db="EMBL/GenBank/DDBJ databases">
        <title>Comparative genomics and description of representatives of a novel lineage of planctomycetes thriving in anoxic sediments.</title>
        <authorList>
            <person name="Spring S."/>
            <person name="Bunk B."/>
            <person name="Sproer C."/>
        </authorList>
    </citation>
    <scope>NUCLEOTIDE SEQUENCE [LARGE SCALE GENOMIC DNA]</scope>
    <source>
        <strain evidence="8">SM-Chi-D1</strain>
    </source>
</reference>
<accession>A0A1Q2MDY4</accession>
<dbReference type="Gene3D" id="1.10.150.130">
    <property type="match status" value="1"/>
</dbReference>
<dbReference type="InterPro" id="IPR004107">
    <property type="entry name" value="Integrase_SAM-like_N"/>
</dbReference>
<dbReference type="InterPro" id="IPR002104">
    <property type="entry name" value="Integrase_catalytic"/>
</dbReference>
<name>A0A1Q2MDY4_9BACT</name>
<dbReference type="AlphaFoldDB" id="A0A1Q2MDY4"/>
<dbReference type="KEGG" id="pbas:SMSP2_01274"/>
<dbReference type="InterPro" id="IPR011010">
    <property type="entry name" value="DNA_brk_join_enz"/>
</dbReference>
<evidence type="ECO:0000256" key="4">
    <source>
        <dbReference type="PROSITE-ProRule" id="PRU01248"/>
    </source>
</evidence>
<dbReference type="Pfam" id="PF00589">
    <property type="entry name" value="Phage_integrase"/>
    <property type="match status" value="1"/>
</dbReference>
<feature type="domain" description="Core-binding (CB)" evidence="6">
    <location>
        <begin position="66"/>
        <end position="147"/>
    </location>
</feature>
<dbReference type="GO" id="GO:0015074">
    <property type="term" value="P:DNA integration"/>
    <property type="evidence" value="ECO:0007669"/>
    <property type="project" value="UniProtKB-KW"/>
</dbReference>
<evidence type="ECO:0000256" key="2">
    <source>
        <dbReference type="ARBA" id="ARBA00023125"/>
    </source>
</evidence>
<dbReference type="PANTHER" id="PTHR30349:SF94">
    <property type="entry name" value="INTEGRASE_RECOMBINASE HI_1414-RELATED"/>
    <property type="match status" value="1"/>
</dbReference>
<dbReference type="RefSeq" id="WP_146683142.1">
    <property type="nucleotide sequence ID" value="NZ_CP019646.1"/>
</dbReference>
<dbReference type="InterPro" id="IPR010998">
    <property type="entry name" value="Integrase_recombinase_N"/>
</dbReference>
<keyword evidence="3" id="KW-0233">DNA recombination</keyword>
<feature type="domain" description="Tyr recombinase" evidence="5">
    <location>
        <begin position="168"/>
        <end position="377"/>
    </location>
</feature>
<evidence type="ECO:0000256" key="3">
    <source>
        <dbReference type="ARBA" id="ARBA00023172"/>
    </source>
</evidence>
<dbReference type="EMBL" id="CP019646">
    <property type="protein sequence ID" value="AQQ70911.1"/>
    <property type="molecule type" value="Genomic_DNA"/>
</dbReference>
<dbReference type="Proteomes" id="UP000188181">
    <property type="component" value="Chromosome"/>
</dbReference>
<sequence length="395" mass="46082">MSKQLVNLRTRSSRDGQSFTYYLDYLDEFNKRHRISLGHSNRRKAERQRTHKEQELRMGIIEPESMKLSKFLENSLLRTGSQIRESTQVEYRASMNDFINAVGNIDYQNVTHRHGEVFLQNCLDEGNSPATTAKKLRQIRRFFQLAVQRGQLDDNPLKYVKSPKVPKKKVRVYTTDECSNILESSRKIQKKSVLQWDLLITIALVTAMRKSELLNTVWSDIDFEKKTIEVSPKRDTEETWEWHVKDTDCRILPLTDLAIRLLIQLQAERPVGYPYVFLPPQRYDHIQKLRKRGSWTLSSARIKVINNFTRQFKRILTLAGIDKGEFHDLRRTGLSRMLARGLSKYDLMTIAGHAKFETTQQFYLAVEDNLVGRARDAVTEGFGDILARTWHAGDF</sequence>
<proteinExistence type="predicted"/>
<dbReference type="STRING" id="1851148.SMSP2_01274"/>
<evidence type="ECO:0000259" key="5">
    <source>
        <dbReference type="PROSITE" id="PS51898"/>
    </source>
</evidence>
<evidence type="ECO:0000256" key="1">
    <source>
        <dbReference type="ARBA" id="ARBA00022908"/>
    </source>
</evidence>
<dbReference type="PANTHER" id="PTHR30349">
    <property type="entry name" value="PHAGE INTEGRASE-RELATED"/>
    <property type="match status" value="1"/>
</dbReference>
<dbReference type="GO" id="GO:0003677">
    <property type="term" value="F:DNA binding"/>
    <property type="evidence" value="ECO:0007669"/>
    <property type="project" value="UniProtKB-UniRule"/>
</dbReference>
<keyword evidence="2 4" id="KW-0238">DNA-binding</keyword>
<dbReference type="InterPro" id="IPR050090">
    <property type="entry name" value="Tyrosine_recombinase_XerCD"/>
</dbReference>
<dbReference type="OrthoDB" id="262002at2"/>
<dbReference type="PROSITE" id="PS51900">
    <property type="entry name" value="CB"/>
    <property type="match status" value="1"/>
</dbReference>
<dbReference type="GO" id="GO:0006310">
    <property type="term" value="P:DNA recombination"/>
    <property type="evidence" value="ECO:0007669"/>
    <property type="project" value="UniProtKB-KW"/>
</dbReference>
<dbReference type="InterPro" id="IPR044068">
    <property type="entry name" value="CB"/>
</dbReference>